<dbReference type="Gene3D" id="3.40.50.150">
    <property type="entry name" value="Vaccinia Virus protein VP39"/>
    <property type="match status" value="1"/>
</dbReference>
<dbReference type="Proteomes" id="UP000600946">
    <property type="component" value="Unassembled WGS sequence"/>
</dbReference>
<sequence length="324" mass="36229">MITESESGDAEGIRHMETVDGTTETVIEESTIYTREEFRTIDVGAIMRDGHPDISDGDLLIVERVAARRAELGRPLTVMDVGSGSGVLAGMIADRLPDCRVIANDVARNPLEQARDRLADKPGAEVYGSPFEQWQEPLDVMISWGSHHHLPHNHLAHARQLLGEHGLLILGDEFCPEYCTPEDAVRLKSAEVIELGGGYLLASDEEIAAYHKDGSVPEWSRELETRRRKTLWNWYKFVIDYAIERDNWMVAIAEMQITKDDVVTSFEEEHKLSPLIVEHELAVNGFQQRAKHVIGDREPALQSFFVYEFTVAGAEGPVAGQGRS</sequence>
<reference evidence="3" key="1">
    <citation type="journal article" date="2019" name="Int. J. Syst. Evol. Microbiol.">
        <title>The Global Catalogue of Microorganisms (GCM) 10K type strain sequencing project: providing services to taxonomists for standard genome sequencing and annotation.</title>
        <authorList>
            <consortium name="The Broad Institute Genomics Platform"/>
            <consortium name="The Broad Institute Genome Sequencing Center for Infectious Disease"/>
            <person name="Wu L."/>
            <person name="Ma J."/>
        </authorList>
    </citation>
    <scope>NUCLEOTIDE SEQUENCE [LARGE SCALE GENOMIC DNA]</scope>
    <source>
        <strain evidence="3">JCM 4594</strain>
    </source>
</reference>
<dbReference type="InterPro" id="IPR041698">
    <property type="entry name" value="Methyltransf_25"/>
</dbReference>
<proteinExistence type="predicted"/>
<organism evidence="2 3">
    <name type="scientific">Streptomyces xanthochromogenes</name>
    <dbReference type="NCBI Taxonomy" id="67384"/>
    <lineage>
        <taxon>Bacteria</taxon>
        <taxon>Bacillati</taxon>
        <taxon>Actinomycetota</taxon>
        <taxon>Actinomycetes</taxon>
        <taxon>Kitasatosporales</taxon>
        <taxon>Streptomycetaceae</taxon>
        <taxon>Streptomyces</taxon>
    </lineage>
</organism>
<evidence type="ECO:0000259" key="1">
    <source>
        <dbReference type="Pfam" id="PF13649"/>
    </source>
</evidence>
<name>A0ABQ2ZM55_9ACTN</name>
<evidence type="ECO:0000313" key="2">
    <source>
        <dbReference type="EMBL" id="GGY18387.1"/>
    </source>
</evidence>
<protein>
    <recommendedName>
        <fullName evidence="1">Methyltransferase domain-containing protein</fullName>
    </recommendedName>
</protein>
<dbReference type="CDD" id="cd02440">
    <property type="entry name" value="AdoMet_MTases"/>
    <property type="match status" value="1"/>
</dbReference>
<dbReference type="Pfam" id="PF13649">
    <property type="entry name" value="Methyltransf_25"/>
    <property type="match status" value="1"/>
</dbReference>
<comment type="caution">
    <text evidence="2">The sequence shown here is derived from an EMBL/GenBank/DDBJ whole genome shotgun (WGS) entry which is preliminary data.</text>
</comment>
<gene>
    <name evidence="2" type="ORF">GCM10010326_08780</name>
</gene>
<dbReference type="EMBL" id="BMUU01000001">
    <property type="protein sequence ID" value="GGY18387.1"/>
    <property type="molecule type" value="Genomic_DNA"/>
</dbReference>
<feature type="domain" description="Methyltransferase" evidence="1">
    <location>
        <begin position="78"/>
        <end position="162"/>
    </location>
</feature>
<accession>A0ABQ2ZM55</accession>
<keyword evidence="3" id="KW-1185">Reference proteome</keyword>
<dbReference type="SUPFAM" id="SSF53335">
    <property type="entry name" value="S-adenosyl-L-methionine-dependent methyltransferases"/>
    <property type="match status" value="1"/>
</dbReference>
<dbReference type="InterPro" id="IPR029063">
    <property type="entry name" value="SAM-dependent_MTases_sf"/>
</dbReference>
<evidence type="ECO:0000313" key="3">
    <source>
        <dbReference type="Proteomes" id="UP000600946"/>
    </source>
</evidence>